<evidence type="ECO:0000256" key="1">
    <source>
        <dbReference type="ARBA" id="ARBA00022630"/>
    </source>
</evidence>
<keyword evidence="2 3" id="KW-0274">FAD</keyword>
<dbReference type="GO" id="GO:0003677">
    <property type="term" value="F:DNA binding"/>
    <property type="evidence" value="ECO:0007669"/>
    <property type="project" value="TreeGrafter"/>
</dbReference>
<dbReference type="EMBL" id="JNAX01000014">
    <property type="protein sequence ID" value="KGG20109.1"/>
    <property type="molecule type" value="Genomic_DNA"/>
</dbReference>
<dbReference type="GO" id="GO:0003904">
    <property type="term" value="F:deoxyribodipyrimidine photo-lyase activity"/>
    <property type="evidence" value="ECO:0007669"/>
    <property type="project" value="UniProtKB-EC"/>
</dbReference>
<feature type="binding site" evidence="3">
    <location>
        <begin position="164"/>
        <end position="166"/>
    </location>
    <ligand>
        <name>FAD</name>
        <dbReference type="ChEBI" id="CHEBI:57692"/>
    </ligand>
</feature>
<feature type="binding site" evidence="3">
    <location>
        <position position="68"/>
    </location>
    <ligand>
        <name>FAD</name>
        <dbReference type="ChEBI" id="CHEBI:57692"/>
    </ligand>
</feature>
<evidence type="ECO:0000313" key="5">
    <source>
        <dbReference type="EMBL" id="KGG20109.1"/>
    </source>
</evidence>
<comment type="caution">
    <text evidence="5">The sequence shown here is derived from an EMBL/GenBank/DDBJ whole genome shotgun (WGS) entry which is preliminary data.</text>
</comment>
<reference evidence="6" key="1">
    <citation type="journal article" date="2014" name="Sci. Data">
        <title>Genomes of diverse isolates of the marine cyanobacterium Prochlorococcus.</title>
        <authorList>
            <person name="Biller S."/>
            <person name="Berube P."/>
            <person name="Thompson J."/>
            <person name="Kelly L."/>
            <person name="Roggensack S."/>
            <person name="Awad L."/>
            <person name="Roache-Johnson K."/>
            <person name="Ding H."/>
            <person name="Giovannoni S.J."/>
            <person name="Moore L.R."/>
            <person name="Chisholm S.W."/>
        </authorList>
    </citation>
    <scope>NUCLEOTIDE SEQUENCE [LARGE SCALE GENOMIC DNA]</scope>
    <source>
        <strain evidence="6">PAC1</strain>
    </source>
</reference>
<sequence length="371" mass="44387">MNIFDEANDLLDNFIFNHLNSYHQLRNYDYGIENRTNVSQISKYTSHRILYEFDIIDKLKKYDKKQKYTDEILWRIYWKGYLENYKSIWFEYINFKENSNDSYLISSAMNGKTGIDCFDTWIEELRENNYLHNHARMWFASIWIFTLGLPWQLGARFFMKHLLDGDAASNTLSWRWVAGMHTNKKPYLASKENINKYTVNRFRDNHISISRKINIIKHSQHQSNKLPVQRSFPNSNILIMFDNDMDIMNRSTLFNSYSKVYILHNMDINNEFDLSENVSQFKRGLIDKINKLIPNSEVLKSTDLGIHLSAHSFIDVIYPGVGHNLDLINKFANQNQIIFNYIYREEDLKYWNYANSGFYKFKTSFNRINMI</sequence>
<name>A0A0A2C671_PROMR</name>
<dbReference type="InterPro" id="IPR005101">
    <property type="entry name" value="Cryptochr/Photolyase_FAD-bd"/>
</dbReference>
<feature type="domain" description="Cryptochrome/DNA photolyase FAD-binding" evidence="4">
    <location>
        <begin position="71"/>
        <end position="188"/>
    </location>
</feature>
<gene>
    <name evidence="5" type="ORF">EV03_1573</name>
</gene>
<comment type="cofactor">
    <cofactor evidence="3">
        <name>FAD</name>
        <dbReference type="ChEBI" id="CHEBI:57692"/>
    </cofactor>
    <text evidence="3">Binds 1 FAD per subunit.</text>
</comment>
<keyword evidence="1 3" id="KW-0285">Flavoprotein</keyword>
<proteinExistence type="predicted"/>
<accession>A0A0A2C671</accession>
<dbReference type="InterPro" id="IPR036134">
    <property type="entry name" value="Crypto/Photolyase_FAD-like_sf"/>
</dbReference>
<dbReference type="GO" id="GO:0071949">
    <property type="term" value="F:FAD binding"/>
    <property type="evidence" value="ECO:0007669"/>
    <property type="project" value="TreeGrafter"/>
</dbReference>
<dbReference type="SUPFAM" id="SSF48173">
    <property type="entry name" value="Cryptochrome/photolyase FAD-binding domain"/>
    <property type="match status" value="1"/>
</dbReference>
<dbReference type="Gene3D" id="1.25.40.80">
    <property type="match status" value="1"/>
</dbReference>
<protein>
    <submittedName>
        <fullName evidence="5">Deoxyribodipyrimidine photolyase</fullName>
        <ecNumber evidence="5">4.1.99.3</ecNumber>
    </submittedName>
</protein>
<dbReference type="PANTHER" id="PTHR11455:SF9">
    <property type="entry name" value="CRYPTOCHROME CIRCADIAN CLOCK 5 ISOFORM X1"/>
    <property type="match status" value="1"/>
</dbReference>
<evidence type="ECO:0000259" key="4">
    <source>
        <dbReference type="Pfam" id="PF03441"/>
    </source>
</evidence>
<dbReference type="Pfam" id="PF03441">
    <property type="entry name" value="FAD_binding_7"/>
    <property type="match status" value="1"/>
</dbReference>
<dbReference type="Gene3D" id="1.10.579.10">
    <property type="entry name" value="DNA Cyclobutane Dipyrimidine Photolyase, subunit A, domain 3"/>
    <property type="match status" value="1"/>
</dbReference>
<evidence type="ECO:0000256" key="2">
    <source>
        <dbReference type="ARBA" id="ARBA00022827"/>
    </source>
</evidence>
<feature type="binding site" evidence="3">
    <location>
        <position position="22"/>
    </location>
    <ligand>
        <name>FAD</name>
        <dbReference type="ChEBI" id="CHEBI:57692"/>
    </ligand>
</feature>
<dbReference type="InterPro" id="IPR002081">
    <property type="entry name" value="Cryptochrome/DNA_photolyase_1"/>
</dbReference>
<dbReference type="RefSeq" id="WP_036906679.1">
    <property type="nucleotide sequence ID" value="NZ_CP138967.1"/>
</dbReference>
<dbReference type="PANTHER" id="PTHR11455">
    <property type="entry name" value="CRYPTOCHROME"/>
    <property type="match status" value="1"/>
</dbReference>
<dbReference type="EC" id="4.1.99.3" evidence="5"/>
<keyword evidence="5" id="KW-0456">Lyase</keyword>
<evidence type="ECO:0000256" key="3">
    <source>
        <dbReference type="PIRSR" id="PIRSR602081-1"/>
    </source>
</evidence>
<organism evidence="5 6">
    <name type="scientific">Prochlorococcus marinus str. PAC1</name>
    <dbReference type="NCBI Taxonomy" id="59924"/>
    <lineage>
        <taxon>Bacteria</taxon>
        <taxon>Bacillati</taxon>
        <taxon>Cyanobacteriota</taxon>
        <taxon>Cyanophyceae</taxon>
        <taxon>Synechococcales</taxon>
        <taxon>Prochlorococcaceae</taxon>
        <taxon>Prochlorococcus</taxon>
    </lineage>
</organism>
<dbReference type="Proteomes" id="UP000030392">
    <property type="component" value="Unassembled WGS sequence"/>
</dbReference>
<dbReference type="AlphaFoldDB" id="A0A0A2C671"/>
<evidence type="ECO:0000313" key="6">
    <source>
        <dbReference type="Proteomes" id="UP000030392"/>
    </source>
</evidence>